<gene>
    <name evidence="2" type="ORF">PEDI_42580</name>
</gene>
<feature type="signal peptide" evidence="1">
    <location>
        <begin position="1"/>
        <end position="20"/>
    </location>
</feature>
<comment type="caution">
    <text evidence="2">The sequence shown here is derived from an EMBL/GenBank/DDBJ whole genome shotgun (WGS) entry which is preliminary data.</text>
</comment>
<proteinExistence type="predicted"/>
<organism evidence="2 3">
    <name type="scientific">Persicobacter diffluens</name>
    <dbReference type="NCBI Taxonomy" id="981"/>
    <lineage>
        <taxon>Bacteria</taxon>
        <taxon>Pseudomonadati</taxon>
        <taxon>Bacteroidota</taxon>
        <taxon>Cytophagia</taxon>
        <taxon>Cytophagales</taxon>
        <taxon>Persicobacteraceae</taxon>
        <taxon>Persicobacter</taxon>
    </lineage>
</organism>
<accession>A0AAN4W2W8</accession>
<reference evidence="2 3" key="1">
    <citation type="submission" date="2021-12" db="EMBL/GenBank/DDBJ databases">
        <title>Genome sequencing of bacteria with rrn-lacking chromosome and rrn-plasmid.</title>
        <authorList>
            <person name="Anda M."/>
            <person name="Iwasaki W."/>
        </authorList>
    </citation>
    <scope>NUCLEOTIDE SEQUENCE [LARGE SCALE GENOMIC DNA]</scope>
    <source>
        <strain evidence="2 3">NBRC 15940</strain>
    </source>
</reference>
<name>A0AAN4W2W8_9BACT</name>
<dbReference type="EMBL" id="BQKE01000003">
    <property type="protein sequence ID" value="GJM63706.1"/>
    <property type="molecule type" value="Genomic_DNA"/>
</dbReference>
<keyword evidence="1" id="KW-0732">Signal</keyword>
<feature type="chain" id="PRO_5042945681" evidence="1">
    <location>
        <begin position="21"/>
        <end position="161"/>
    </location>
</feature>
<sequence>MIKKLFLFLAFAAVSWSVKAQTTEVSADQIQMIHTEIQVEKKALFVENMQLKESESKLFWPIYNAYEQEMAPYSYEVIENLVHLANFEEKKISAERLDEIGKEYFKKEKAILKIKQKYFKQLQKELNVFIAVRFFQIENVIDTQLRIAQGVNTPLVMEEVN</sequence>
<dbReference type="Proteomes" id="UP001310022">
    <property type="component" value="Unassembled WGS sequence"/>
</dbReference>
<evidence type="ECO:0000313" key="2">
    <source>
        <dbReference type="EMBL" id="GJM63706.1"/>
    </source>
</evidence>
<dbReference type="AlphaFoldDB" id="A0AAN4W2W8"/>
<evidence type="ECO:0000313" key="3">
    <source>
        <dbReference type="Proteomes" id="UP001310022"/>
    </source>
</evidence>
<evidence type="ECO:0000256" key="1">
    <source>
        <dbReference type="SAM" id="SignalP"/>
    </source>
</evidence>
<dbReference type="RefSeq" id="WP_338238838.1">
    <property type="nucleotide sequence ID" value="NZ_BQKE01000003.1"/>
</dbReference>
<keyword evidence="3" id="KW-1185">Reference proteome</keyword>
<protein>
    <submittedName>
        <fullName evidence="2">Transcriptional regulator</fullName>
    </submittedName>
</protein>